<reference evidence="1 2" key="1">
    <citation type="submission" date="2024-05" db="EMBL/GenBank/DDBJ databases">
        <title>A draft genome resource for the thread blight pathogen Marasmius tenuissimus strain MS-2.</title>
        <authorList>
            <person name="Yulfo-Soto G.E."/>
            <person name="Baruah I.K."/>
            <person name="Amoako-Attah I."/>
            <person name="Bukari Y."/>
            <person name="Meinhardt L.W."/>
            <person name="Bailey B.A."/>
            <person name="Cohen S.P."/>
        </authorList>
    </citation>
    <scope>NUCLEOTIDE SEQUENCE [LARGE SCALE GENOMIC DNA]</scope>
    <source>
        <strain evidence="1 2">MS-2</strain>
    </source>
</reference>
<evidence type="ECO:0000313" key="1">
    <source>
        <dbReference type="EMBL" id="KAL0068748.1"/>
    </source>
</evidence>
<keyword evidence="2" id="KW-1185">Reference proteome</keyword>
<evidence type="ECO:0008006" key="3">
    <source>
        <dbReference type="Google" id="ProtNLM"/>
    </source>
</evidence>
<protein>
    <recommendedName>
        <fullName evidence="3">F-box domain-containing protein</fullName>
    </recommendedName>
</protein>
<dbReference type="SUPFAM" id="SSF52047">
    <property type="entry name" value="RNI-like"/>
    <property type="match status" value="1"/>
</dbReference>
<name>A0ABR3A6X3_9AGAR</name>
<proteinExistence type="predicted"/>
<dbReference type="Proteomes" id="UP001437256">
    <property type="component" value="Unassembled WGS sequence"/>
</dbReference>
<comment type="caution">
    <text evidence="1">The sequence shown here is derived from an EMBL/GenBank/DDBJ whole genome shotgun (WGS) entry which is preliminary data.</text>
</comment>
<gene>
    <name evidence="1" type="ORF">AAF712_004077</name>
</gene>
<sequence length="435" mass="48732">MTDIRGPSIPPELICNTLEFVPRHDLPTLRSCALVSWAWYHSSRRILFRHIALENSKESYGIWLERLKSSPRLTKFVTHITLLGKPPGELTWDTTSAIELAQHLSHVRSVSVKSLHHQFHDGHRILFENLLGLRTLYLRDVSFEGAAQLFENLGKVPGRLSSLSLQRVGGQVWPASFGALFSDSGYVSSRANPDTTLHDLTLSSSEMRVDVLSWLLGGSFNLSRLRSLVLSAASFHSDHNDSTYSNITLLLEELFKAVGSSLRTLTIGVHRERPGDNSHLAHITSNSMLKHLHSLDRLVIVSECAGVLRPAIGLAHATKLIPHISPGSLREIVIALDLSILDFRDLPRVRSLPEWTTLDEHIHLATCNSFRRLFIIVDYNAPGARATMEKTIESVIREALPKSNARNVLDIHVEHCHAPMRVKHSYLKWLAGDGY</sequence>
<dbReference type="EMBL" id="JBBXMP010000016">
    <property type="protein sequence ID" value="KAL0068748.1"/>
    <property type="molecule type" value="Genomic_DNA"/>
</dbReference>
<evidence type="ECO:0000313" key="2">
    <source>
        <dbReference type="Proteomes" id="UP001437256"/>
    </source>
</evidence>
<accession>A0ABR3A6X3</accession>
<organism evidence="1 2">
    <name type="scientific">Marasmius tenuissimus</name>
    <dbReference type="NCBI Taxonomy" id="585030"/>
    <lineage>
        <taxon>Eukaryota</taxon>
        <taxon>Fungi</taxon>
        <taxon>Dikarya</taxon>
        <taxon>Basidiomycota</taxon>
        <taxon>Agaricomycotina</taxon>
        <taxon>Agaricomycetes</taxon>
        <taxon>Agaricomycetidae</taxon>
        <taxon>Agaricales</taxon>
        <taxon>Marasmiineae</taxon>
        <taxon>Marasmiaceae</taxon>
        <taxon>Marasmius</taxon>
    </lineage>
</organism>